<evidence type="ECO:0000256" key="3">
    <source>
        <dbReference type="ARBA" id="ARBA00022723"/>
    </source>
</evidence>
<proteinExistence type="predicted"/>
<gene>
    <name evidence="4" type="ORF">IPZ78_02990</name>
</gene>
<dbReference type="Proteomes" id="UP001165302">
    <property type="component" value="Unassembled WGS sequence"/>
</dbReference>
<dbReference type="Gene3D" id="3.90.550.10">
    <property type="entry name" value="Spore Coat Polysaccharide Biosynthesis Protein SpsA, Chain A"/>
    <property type="match status" value="1"/>
</dbReference>
<dbReference type="InterPro" id="IPR029044">
    <property type="entry name" value="Nucleotide-diphossugar_trans"/>
</dbReference>
<dbReference type="PANTHER" id="PTHR13778:SF47">
    <property type="entry name" value="LIPOPOLYSACCHARIDE 1,3-GALACTOSYLTRANSFERASE"/>
    <property type="match status" value="1"/>
</dbReference>
<sequence>MSILNQNIPVVIAFTPNYFVPACVTLKSILDNSSDLDKYKVYCLLTEELASQYKELLCVLGGSRMEFAYINMTGKLEGIYIDERYTIAASFRLVLAELLPHIDRVIYLDCDIIVRQNLAVLYNSIELGDNYMAVIFESPLAHQFSYIEKLGLKWNEYFNSGFLVMNLKQLRVDNMSEQFIEASKEEGLQFPDQDVLNKLCKGKTVGLSPKYNGIRTFLLPQFKDEFLKLYSLKDWVDVQRYSNIHYTGGKPWDIMAVKFEYWWKYFDRLPREIKMGFPIKKSLYFLSCIKRNALGKWVINAGSNLLRWIKY</sequence>
<dbReference type="InterPro" id="IPR050748">
    <property type="entry name" value="Glycosyltrans_8_dom-fam"/>
</dbReference>
<dbReference type="Pfam" id="PF01501">
    <property type="entry name" value="Glyco_transf_8"/>
    <property type="match status" value="1"/>
</dbReference>
<dbReference type="SUPFAM" id="SSF53448">
    <property type="entry name" value="Nucleotide-diphospho-sugar transferases"/>
    <property type="match status" value="1"/>
</dbReference>
<dbReference type="CDD" id="cd04194">
    <property type="entry name" value="GT8_A4GalT_like"/>
    <property type="match status" value="1"/>
</dbReference>
<dbReference type="RefSeq" id="WP_225551450.1">
    <property type="nucleotide sequence ID" value="NZ_JADEYP010000003.1"/>
</dbReference>
<keyword evidence="5" id="KW-1185">Reference proteome</keyword>
<dbReference type="PANTHER" id="PTHR13778">
    <property type="entry name" value="GLYCOSYLTRANSFERASE 8 DOMAIN-CONTAINING PROTEIN"/>
    <property type="match status" value="1"/>
</dbReference>
<keyword evidence="2" id="KW-0808">Transferase</keyword>
<reference evidence="4" key="1">
    <citation type="submission" date="2020-10" db="EMBL/GenBank/DDBJ databases">
        <authorList>
            <person name="Lu T."/>
            <person name="Wang Q."/>
            <person name="Han X."/>
        </authorList>
    </citation>
    <scope>NUCLEOTIDE SEQUENCE</scope>
    <source>
        <strain evidence="4">WQ 366</strain>
    </source>
</reference>
<keyword evidence="3" id="KW-0479">Metal-binding</keyword>
<protein>
    <submittedName>
        <fullName evidence="4">Glycosyltransferase family 8 protein</fullName>
    </submittedName>
</protein>
<evidence type="ECO:0000313" key="4">
    <source>
        <dbReference type="EMBL" id="MCA5004118.1"/>
    </source>
</evidence>
<evidence type="ECO:0000256" key="1">
    <source>
        <dbReference type="ARBA" id="ARBA00022676"/>
    </source>
</evidence>
<comment type="caution">
    <text evidence="4">The sequence shown here is derived from an EMBL/GenBank/DDBJ whole genome shotgun (WGS) entry which is preliminary data.</text>
</comment>
<dbReference type="EMBL" id="JADEYP010000003">
    <property type="protein sequence ID" value="MCA5004118.1"/>
    <property type="molecule type" value="Genomic_DNA"/>
</dbReference>
<organism evidence="4 5">
    <name type="scientific">Sphingobacterium bovistauri</name>
    <dbReference type="NCBI Taxonomy" id="2781959"/>
    <lineage>
        <taxon>Bacteria</taxon>
        <taxon>Pseudomonadati</taxon>
        <taxon>Bacteroidota</taxon>
        <taxon>Sphingobacteriia</taxon>
        <taxon>Sphingobacteriales</taxon>
        <taxon>Sphingobacteriaceae</taxon>
        <taxon>Sphingobacterium</taxon>
    </lineage>
</organism>
<evidence type="ECO:0000313" key="5">
    <source>
        <dbReference type="Proteomes" id="UP001165302"/>
    </source>
</evidence>
<keyword evidence="1" id="KW-0328">Glycosyltransferase</keyword>
<evidence type="ECO:0000256" key="2">
    <source>
        <dbReference type="ARBA" id="ARBA00022679"/>
    </source>
</evidence>
<dbReference type="InterPro" id="IPR002495">
    <property type="entry name" value="Glyco_trans_8"/>
</dbReference>
<name>A0ABS7Z1R7_9SPHI</name>
<accession>A0ABS7Z1R7</accession>